<evidence type="ECO:0000313" key="3">
    <source>
        <dbReference type="EMBL" id="PFH59420.1"/>
    </source>
</evidence>
<feature type="transmembrane region" description="Helical" evidence="2">
    <location>
        <begin position="21"/>
        <end position="45"/>
    </location>
</feature>
<reference evidence="3 4" key="1">
    <citation type="journal article" date="2015" name="BMC Genomics">
        <title>Gene expression during zombie ant biting behavior reflects the complexity underlying fungal parasitic behavioral manipulation.</title>
        <authorList>
            <person name="de Bekker C."/>
            <person name="Ohm R.A."/>
            <person name="Loreto R.G."/>
            <person name="Sebastian A."/>
            <person name="Albert I."/>
            <person name="Merrow M."/>
            <person name="Brachmann A."/>
            <person name="Hughes D.P."/>
        </authorList>
    </citation>
    <scope>NUCLEOTIDE SEQUENCE [LARGE SCALE GENOMIC DNA]</scope>
    <source>
        <strain evidence="3 4">SC16a</strain>
    </source>
</reference>
<dbReference type="Proteomes" id="UP000037136">
    <property type="component" value="Unassembled WGS sequence"/>
</dbReference>
<evidence type="ECO:0000256" key="2">
    <source>
        <dbReference type="SAM" id="Phobius"/>
    </source>
</evidence>
<dbReference type="PANTHER" id="PTHR33973">
    <property type="entry name" value="OS07G0153300 PROTEIN"/>
    <property type="match status" value="1"/>
</dbReference>
<dbReference type="PANTHER" id="PTHR33973:SF4">
    <property type="entry name" value="OS07G0153300 PROTEIN"/>
    <property type="match status" value="1"/>
</dbReference>
<keyword evidence="2" id="KW-0812">Transmembrane</keyword>
<name>A0A2A9PEV8_OPHUN</name>
<evidence type="ECO:0008006" key="5">
    <source>
        <dbReference type="Google" id="ProtNLM"/>
    </source>
</evidence>
<gene>
    <name evidence="3" type="ORF">XA68_12422</name>
</gene>
<keyword evidence="2" id="KW-1133">Transmembrane helix</keyword>
<dbReference type="InterPro" id="IPR010775">
    <property type="entry name" value="DUF1365"/>
</dbReference>
<accession>A0A2A9PEV8</accession>
<dbReference type="OrthoDB" id="3340520at2759"/>
<feature type="transmembrane region" description="Helical" evidence="2">
    <location>
        <begin position="57"/>
        <end position="80"/>
    </location>
</feature>
<evidence type="ECO:0000256" key="1">
    <source>
        <dbReference type="SAM" id="MobiDB-lite"/>
    </source>
</evidence>
<dbReference type="AlphaFoldDB" id="A0A2A9PEV8"/>
<reference evidence="3 4" key="2">
    <citation type="journal article" date="2017" name="Sci. Rep.">
        <title>Ant-infecting Ophiocordyceps genomes reveal a high diversity of potential behavioral manipulation genes and a possible major role for enterotoxins.</title>
        <authorList>
            <person name="de Bekker C."/>
            <person name="Ohm R.A."/>
            <person name="Evans H.C."/>
            <person name="Brachmann A."/>
            <person name="Hughes D.P."/>
        </authorList>
    </citation>
    <scope>NUCLEOTIDE SEQUENCE [LARGE SCALE GENOMIC DNA]</scope>
    <source>
        <strain evidence="3 4">SC16a</strain>
    </source>
</reference>
<feature type="region of interest" description="Disordered" evidence="1">
    <location>
        <begin position="516"/>
        <end position="536"/>
    </location>
</feature>
<dbReference type="Pfam" id="PF07103">
    <property type="entry name" value="DUF1365"/>
    <property type="match status" value="1"/>
</dbReference>
<organism evidence="3 4">
    <name type="scientific">Ophiocordyceps unilateralis</name>
    <name type="common">Zombie-ant fungus</name>
    <name type="synonym">Torrubia unilateralis</name>
    <dbReference type="NCBI Taxonomy" id="268505"/>
    <lineage>
        <taxon>Eukaryota</taxon>
        <taxon>Fungi</taxon>
        <taxon>Dikarya</taxon>
        <taxon>Ascomycota</taxon>
        <taxon>Pezizomycotina</taxon>
        <taxon>Sordariomycetes</taxon>
        <taxon>Hypocreomycetidae</taxon>
        <taxon>Hypocreales</taxon>
        <taxon>Ophiocordycipitaceae</taxon>
        <taxon>Ophiocordyceps</taxon>
    </lineage>
</organism>
<feature type="compositionally biased region" description="Polar residues" evidence="1">
    <location>
        <begin position="517"/>
        <end position="536"/>
    </location>
</feature>
<keyword evidence="4" id="KW-1185">Reference proteome</keyword>
<keyword evidence="2" id="KW-0472">Membrane</keyword>
<dbReference type="EMBL" id="LAZP02000201">
    <property type="protein sequence ID" value="PFH59420.1"/>
    <property type="molecule type" value="Genomic_DNA"/>
</dbReference>
<protein>
    <recommendedName>
        <fullName evidence="5">DUF1365 domain-containing protein</fullName>
    </recommendedName>
</protein>
<evidence type="ECO:0000313" key="4">
    <source>
        <dbReference type="Proteomes" id="UP000037136"/>
    </source>
</evidence>
<proteinExistence type="predicted"/>
<comment type="caution">
    <text evidence="3">The sequence shown here is derived from an EMBL/GenBank/DDBJ whole genome shotgun (WGS) entry which is preliminary data.</text>
</comment>
<sequence length="601" mass="68267">MDSRLNRSNLVDGLLYAPLGLLVVFRLFPTGWLDVFLVFLFYLWLDPEPDLTLWARFASLTSLLKACLPFGLIFFVNAFCRLSRPSSSSKDATAWTGPGTPYLIPCRTTHRRLFPEKHAFSYSYLVVGVPVGYRGNINGIVSAGMETGSHWRHKAWFDVDSADYLQRGHGELGLRGKLDDYLRSQDVDPSGYPYAYLITAARFLGYHFNPVSFWYLYSPDKELAAIVLEVNNTFGEKRPYLVLRDFTADQRQTVPSVRGSWPKDFHVSPFSSRKGTYTVLANDPLGPGMQGFRGLYVTICLRSSKEHAKIVARLFSDGECVDPSLMSSLQRLRFVVAWSWIGFVTFPRIAREAAALYFRRRLHVWYRPEPLKGSLGRLANGVEADLERVFRRYLQSVVCKSSAGAFSVRYVPSGIVDLDEQVYTSPATKDQAAEHVEIRVLTPVFYSRFVQYTHHVEAILCEMTECGTVWVDKPGALSMIFSPDKASLPLPRTSWTDSISFNLIRKLRRRPEAIAQPPTTSAHVTPRTNRPANRVQSSRMSPMDVFVLQQSDVELKASYRSAMLRHLMNFHELINLTLLLTRPGLAWLTARLLRASMSKMR</sequence>